<evidence type="ECO:0000256" key="1">
    <source>
        <dbReference type="SAM" id="SignalP"/>
    </source>
</evidence>
<dbReference type="PANTHER" id="PTHR37953">
    <property type="entry name" value="UPF0127 PROTEIN MJ1496"/>
    <property type="match status" value="1"/>
</dbReference>
<keyword evidence="3" id="KW-1185">Reference proteome</keyword>
<dbReference type="EMBL" id="BJOV01000002">
    <property type="protein sequence ID" value="GEE00510.1"/>
    <property type="molecule type" value="Genomic_DNA"/>
</dbReference>
<comment type="caution">
    <text evidence="2">The sequence shown here is derived from an EMBL/GenBank/DDBJ whole genome shotgun (WGS) entry which is preliminary data.</text>
</comment>
<feature type="chain" id="PRO_5039429695" description="Lipoprotein" evidence="1">
    <location>
        <begin position="25"/>
        <end position="154"/>
    </location>
</feature>
<feature type="signal peptide" evidence="1">
    <location>
        <begin position="1"/>
        <end position="24"/>
    </location>
</feature>
<accession>A0A7I9V608</accession>
<dbReference type="OrthoDB" id="9808290at2"/>
<dbReference type="PANTHER" id="PTHR37953:SF1">
    <property type="entry name" value="UPF0127 PROTEIN MJ1496"/>
    <property type="match status" value="1"/>
</dbReference>
<keyword evidence="1" id="KW-0732">Signal</keyword>
<dbReference type="InterPro" id="IPR038695">
    <property type="entry name" value="Saro_0823-like_sf"/>
</dbReference>
<organism evidence="2 3">
    <name type="scientific">Gordonia spumicola</name>
    <dbReference type="NCBI Taxonomy" id="589161"/>
    <lineage>
        <taxon>Bacteria</taxon>
        <taxon>Bacillati</taxon>
        <taxon>Actinomycetota</taxon>
        <taxon>Actinomycetes</taxon>
        <taxon>Mycobacteriales</taxon>
        <taxon>Gordoniaceae</taxon>
        <taxon>Gordonia</taxon>
    </lineage>
</organism>
<dbReference type="Pfam" id="PF02643">
    <property type="entry name" value="DUF192"/>
    <property type="match status" value="1"/>
</dbReference>
<evidence type="ECO:0008006" key="4">
    <source>
        <dbReference type="Google" id="ProtNLM"/>
    </source>
</evidence>
<dbReference type="AlphaFoldDB" id="A0A7I9V608"/>
<reference evidence="3" key="1">
    <citation type="submission" date="2019-06" db="EMBL/GenBank/DDBJ databases">
        <title>Gordonia isolated from sludge of a wastewater treatment plant.</title>
        <authorList>
            <person name="Tamura T."/>
            <person name="Aoyama K."/>
            <person name="Kang Y."/>
            <person name="Saito S."/>
            <person name="Akiyama N."/>
            <person name="Yazawa K."/>
            <person name="Gonoi T."/>
            <person name="Mikami Y."/>
        </authorList>
    </citation>
    <scope>NUCLEOTIDE SEQUENCE [LARGE SCALE GENOMIC DNA]</scope>
    <source>
        <strain evidence="3">NBRC 107696</strain>
    </source>
</reference>
<dbReference type="PROSITE" id="PS51257">
    <property type="entry name" value="PROKAR_LIPOPROTEIN"/>
    <property type="match status" value="1"/>
</dbReference>
<dbReference type="Gene3D" id="2.60.120.1140">
    <property type="entry name" value="Protein of unknown function DUF192"/>
    <property type="match status" value="1"/>
</dbReference>
<name>A0A7I9V608_9ACTN</name>
<evidence type="ECO:0000313" key="3">
    <source>
        <dbReference type="Proteomes" id="UP000444960"/>
    </source>
</evidence>
<protein>
    <recommendedName>
        <fullName evidence="4">Lipoprotein</fullName>
    </recommendedName>
</protein>
<gene>
    <name evidence="2" type="ORF">nbrc107696_09560</name>
</gene>
<dbReference type="InterPro" id="IPR003795">
    <property type="entry name" value="DUF192"/>
</dbReference>
<dbReference type="RefSeq" id="WP_161894402.1">
    <property type="nucleotide sequence ID" value="NZ_BJOV01000002.1"/>
</dbReference>
<evidence type="ECO:0000313" key="2">
    <source>
        <dbReference type="EMBL" id="GEE00510.1"/>
    </source>
</evidence>
<proteinExistence type="predicted"/>
<sequence>MGSFVRWALSLVAAVMLVTAVSGCGQEKPVPGEPTMVVAGATFDLRVARTASELERGLSGTASLAPDEAMLFVLPARGSAGVWMKDMAYPIDIMWLDDRMSVVDVLRSAQPSSYPKTIYTPSSPSTFVVEMADGTVARHGITPGMRVQVEGAGL</sequence>
<dbReference type="Proteomes" id="UP000444960">
    <property type="component" value="Unassembled WGS sequence"/>
</dbReference>